<name>A0A392W0H9_9FABA</name>
<proteinExistence type="predicted"/>
<reference evidence="1 2" key="1">
    <citation type="journal article" date="2018" name="Front. Plant Sci.">
        <title>Red Clover (Trifolium pratense) and Zigzag Clover (T. medium) - A Picture of Genomic Similarities and Differences.</title>
        <authorList>
            <person name="Dluhosova J."/>
            <person name="Istvanek J."/>
            <person name="Nedelnik J."/>
            <person name="Repkova J."/>
        </authorList>
    </citation>
    <scope>NUCLEOTIDE SEQUENCE [LARGE SCALE GENOMIC DNA]</scope>
    <source>
        <strain evidence="2">cv. 10/8</strain>
        <tissue evidence="1">Leaf</tissue>
    </source>
</reference>
<feature type="non-terminal residue" evidence="1">
    <location>
        <position position="29"/>
    </location>
</feature>
<protein>
    <submittedName>
        <fullName evidence="1">Uncharacterized protein</fullName>
    </submittedName>
</protein>
<organism evidence="1 2">
    <name type="scientific">Trifolium medium</name>
    <dbReference type="NCBI Taxonomy" id="97028"/>
    <lineage>
        <taxon>Eukaryota</taxon>
        <taxon>Viridiplantae</taxon>
        <taxon>Streptophyta</taxon>
        <taxon>Embryophyta</taxon>
        <taxon>Tracheophyta</taxon>
        <taxon>Spermatophyta</taxon>
        <taxon>Magnoliopsida</taxon>
        <taxon>eudicotyledons</taxon>
        <taxon>Gunneridae</taxon>
        <taxon>Pentapetalae</taxon>
        <taxon>rosids</taxon>
        <taxon>fabids</taxon>
        <taxon>Fabales</taxon>
        <taxon>Fabaceae</taxon>
        <taxon>Papilionoideae</taxon>
        <taxon>50 kb inversion clade</taxon>
        <taxon>NPAAA clade</taxon>
        <taxon>Hologalegina</taxon>
        <taxon>IRL clade</taxon>
        <taxon>Trifolieae</taxon>
        <taxon>Trifolium</taxon>
    </lineage>
</organism>
<dbReference type="AlphaFoldDB" id="A0A392W0H9"/>
<comment type="caution">
    <text evidence="1">The sequence shown here is derived from an EMBL/GenBank/DDBJ whole genome shotgun (WGS) entry which is preliminary data.</text>
</comment>
<accession>A0A392W0H9</accession>
<dbReference type="EMBL" id="LXQA011338072">
    <property type="protein sequence ID" value="MCI93767.1"/>
    <property type="molecule type" value="Genomic_DNA"/>
</dbReference>
<sequence length="29" mass="3391">MGHILARSLRASYVHAELFLIVLRWLLIV</sequence>
<evidence type="ECO:0000313" key="2">
    <source>
        <dbReference type="Proteomes" id="UP000265520"/>
    </source>
</evidence>
<keyword evidence="2" id="KW-1185">Reference proteome</keyword>
<dbReference type="Proteomes" id="UP000265520">
    <property type="component" value="Unassembled WGS sequence"/>
</dbReference>
<evidence type="ECO:0000313" key="1">
    <source>
        <dbReference type="EMBL" id="MCI93767.1"/>
    </source>
</evidence>